<evidence type="ECO:0000256" key="1">
    <source>
        <dbReference type="PROSITE-ProRule" id="PRU00339"/>
    </source>
</evidence>
<feature type="repeat" description="TPR" evidence="1">
    <location>
        <begin position="126"/>
        <end position="159"/>
    </location>
</feature>
<dbReference type="EMBL" id="CP045871">
    <property type="protein sequence ID" value="QGG81088.1"/>
    <property type="molecule type" value="Genomic_DNA"/>
</dbReference>
<evidence type="ECO:0000313" key="2">
    <source>
        <dbReference type="EMBL" id="QGG81088.1"/>
    </source>
</evidence>
<dbReference type="PROSITE" id="PS51257">
    <property type="entry name" value="PROKAR_LIPOPROTEIN"/>
    <property type="match status" value="1"/>
</dbReference>
<gene>
    <name evidence="2" type="ORF">GH975_11150</name>
</gene>
<dbReference type="OrthoDB" id="6196966at2"/>
<protein>
    <submittedName>
        <fullName evidence="2">Tetratricopeptide repeat protein</fullName>
    </submittedName>
</protein>
<dbReference type="KEGG" id="llp:GH975_11150"/>
<dbReference type="SUPFAM" id="SSF48452">
    <property type="entry name" value="TPR-like"/>
    <property type="match status" value="1"/>
</dbReference>
<dbReference type="Gene3D" id="1.25.40.10">
    <property type="entry name" value="Tetratricopeptide repeat domain"/>
    <property type="match status" value="1"/>
</dbReference>
<dbReference type="AlphaFoldDB" id="A0A5Q2Q9V3"/>
<keyword evidence="1" id="KW-0802">TPR repeat</keyword>
<proteinExistence type="predicted"/>
<name>A0A5Q2Q9V3_9GAMM</name>
<evidence type="ECO:0000313" key="3">
    <source>
        <dbReference type="Proteomes" id="UP000388235"/>
    </source>
</evidence>
<dbReference type="Pfam" id="PF14559">
    <property type="entry name" value="TPR_19"/>
    <property type="match status" value="1"/>
</dbReference>
<dbReference type="PROSITE" id="PS50005">
    <property type="entry name" value="TPR"/>
    <property type="match status" value="1"/>
</dbReference>
<dbReference type="InterPro" id="IPR019734">
    <property type="entry name" value="TPR_rpt"/>
</dbReference>
<organism evidence="2 3">
    <name type="scientific">Litorivicinus lipolyticus</name>
    <dbReference type="NCBI Taxonomy" id="418701"/>
    <lineage>
        <taxon>Bacteria</taxon>
        <taxon>Pseudomonadati</taxon>
        <taxon>Pseudomonadota</taxon>
        <taxon>Gammaproteobacteria</taxon>
        <taxon>Oceanospirillales</taxon>
        <taxon>Litorivicinaceae</taxon>
        <taxon>Litorivicinus</taxon>
    </lineage>
</organism>
<dbReference type="Proteomes" id="UP000388235">
    <property type="component" value="Chromosome"/>
</dbReference>
<sequence>MIRIGLVVASFVLAGCASGLRVPPPIIDGTQNAGEQDRVRKAPARADVPAAVTTPATTAVVRGKTQPVEVAKIESQPMADEPASTTPISEPVLELLDTADQQASGGKNDEAMATLERALRLAPREPEIYYQMGRLRLEMGQAGEAEQLALKAVDLAPDSFVRRDSWNLVALARERAGNAAGATAARAKARGL</sequence>
<keyword evidence="3" id="KW-1185">Reference proteome</keyword>
<reference evidence="2 3" key="1">
    <citation type="submission" date="2019-11" db="EMBL/GenBank/DDBJ databases">
        <authorList>
            <person name="Khan S.A."/>
            <person name="Jeon C.O."/>
            <person name="Chun B.H."/>
        </authorList>
    </citation>
    <scope>NUCLEOTIDE SEQUENCE [LARGE SCALE GENOMIC DNA]</scope>
    <source>
        <strain evidence="2 3">IMCC 1097</strain>
    </source>
</reference>
<dbReference type="InterPro" id="IPR011990">
    <property type="entry name" value="TPR-like_helical_dom_sf"/>
</dbReference>
<dbReference type="RefSeq" id="WP_153714591.1">
    <property type="nucleotide sequence ID" value="NZ_CP045871.1"/>
</dbReference>
<accession>A0A5Q2Q9V3</accession>